<dbReference type="Proteomes" id="UP001172082">
    <property type="component" value="Unassembled WGS sequence"/>
</dbReference>
<evidence type="ECO:0000313" key="3">
    <source>
        <dbReference type="Proteomes" id="UP001172082"/>
    </source>
</evidence>
<evidence type="ECO:0000313" key="2">
    <source>
        <dbReference type="EMBL" id="MDN5201200.1"/>
    </source>
</evidence>
<keyword evidence="3" id="KW-1185">Reference proteome</keyword>
<proteinExistence type="predicted"/>
<dbReference type="InterPro" id="IPR035897">
    <property type="entry name" value="Toll_tir_struct_dom_sf"/>
</dbReference>
<accession>A0ABT8KKF9</accession>
<name>A0ABT8KKF9_9BACT</name>
<reference evidence="2" key="1">
    <citation type="submission" date="2023-06" db="EMBL/GenBank/DDBJ databases">
        <title>Genomic of Parafulvivirga corallium.</title>
        <authorList>
            <person name="Wang G."/>
        </authorList>
    </citation>
    <scope>NUCLEOTIDE SEQUENCE</scope>
    <source>
        <strain evidence="2">BMA10</strain>
    </source>
</reference>
<protein>
    <submittedName>
        <fullName evidence="2">Toll/interleukin-1 receptor domain-containing protein</fullName>
    </submittedName>
</protein>
<dbReference type="InterPro" id="IPR000157">
    <property type="entry name" value="TIR_dom"/>
</dbReference>
<comment type="caution">
    <text evidence="2">The sequence shown here is derived from an EMBL/GenBank/DDBJ whole genome shotgun (WGS) entry which is preliminary data.</text>
</comment>
<sequence length="194" mass="22318">MIITRAELRGYRNRTRNISKGLQDSLNEWVNESKTGKITVFLSHKHEELEELDGVISLLKVLGVEVYVDWQDTEIPKNTNGATARIIKRKIRENKKFILLATEAAIASKWCNWELGYGDAMKFKDHIAIFPVRNTYEQEFSGSEYLAIYPSIEYRDGTTKRVSGQNIPKGYYVFEPPNAEGNRALQTLKNWLTS</sequence>
<keyword evidence="2" id="KW-0675">Receptor</keyword>
<feature type="domain" description="TIR" evidence="1">
    <location>
        <begin position="40"/>
        <end position="140"/>
    </location>
</feature>
<dbReference type="Gene3D" id="3.40.50.10140">
    <property type="entry name" value="Toll/interleukin-1 receptor homology (TIR) domain"/>
    <property type="match status" value="1"/>
</dbReference>
<dbReference type="EMBL" id="JAUJEA010000002">
    <property type="protein sequence ID" value="MDN5201200.1"/>
    <property type="molecule type" value="Genomic_DNA"/>
</dbReference>
<dbReference type="RefSeq" id="WP_346751226.1">
    <property type="nucleotide sequence ID" value="NZ_JAUJEA010000002.1"/>
</dbReference>
<gene>
    <name evidence="2" type="ORF">QQ008_07500</name>
</gene>
<dbReference type="SUPFAM" id="SSF52200">
    <property type="entry name" value="Toll/Interleukin receptor TIR domain"/>
    <property type="match status" value="1"/>
</dbReference>
<dbReference type="Pfam" id="PF13676">
    <property type="entry name" value="TIR_2"/>
    <property type="match status" value="1"/>
</dbReference>
<organism evidence="2 3">
    <name type="scientific">Splendidivirga corallicola</name>
    <dbReference type="NCBI Taxonomy" id="3051826"/>
    <lineage>
        <taxon>Bacteria</taxon>
        <taxon>Pseudomonadati</taxon>
        <taxon>Bacteroidota</taxon>
        <taxon>Cytophagia</taxon>
        <taxon>Cytophagales</taxon>
        <taxon>Splendidivirgaceae</taxon>
        <taxon>Splendidivirga</taxon>
    </lineage>
</organism>
<evidence type="ECO:0000259" key="1">
    <source>
        <dbReference type="Pfam" id="PF13676"/>
    </source>
</evidence>